<dbReference type="Gene3D" id="2.40.50.140">
    <property type="entry name" value="Nucleic acid-binding proteins"/>
    <property type="match status" value="1"/>
</dbReference>
<dbReference type="InterPro" id="IPR012340">
    <property type="entry name" value="NA-bd_OB-fold"/>
</dbReference>
<sequence>MLTPGKYNQLKVLETLPMGVYAIDNEQDSEDKVFIPYVSDSYTEGQIIQAFVYYNEDGELQGTCDNVKLSMGQFVSLKVKSIIRAGAFIDWGIKPDLFMPRDHLHSKVQENMQTIVTLFHDPYKKQLAASSKIEKYLADAPENWDYTQQVDLLIYAETPLGFKAIVDQKYAGLLYKSELFKRVRIGQSMTGFIKQIRSDGKIDLQLQRQDQGGRKDLVSQILDDLQAHDGISSLTDKSSPEDIQHRFNVSKNAYKKAIGQLYKDKKIVIHKTHISLV</sequence>
<evidence type="ECO:0000259" key="2">
    <source>
        <dbReference type="Pfam" id="PF13509"/>
    </source>
</evidence>
<evidence type="ECO:0000313" key="4">
    <source>
        <dbReference type="EMBL" id="GLR69853.1"/>
    </source>
</evidence>
<dbReference type="PIRSF" id="PIRSF012524">
    <property type="entry name" value="YitL_S1"/>
    <property type="match status" value="1"/>
</dbReference>
<evidence type="ECO:0000313" key="5">
    <source>
        <dbReference type="Proteomes" id="UP001156601"/>
    </source>
</evidence>
<dbReference type="InterPro" id="IPR036388">
    <property type="entry name" value="WH-like_DNA-bd_sf"/>
</dbReference>
<feature type="domain" description="Conserved virulence factor B-like winged helix" evidence="3">
    <location>
        <begin position="220"/>
        <end position="276"/>
    </location>
</feature>
<comment type="caution">
    <text evidence="4">The sequence shown here is derived from an EMBL/GenBank/DDBJ whole genome shotgun (WGS) entry which is preliminary data.</text>
</comment>
<dbReference type="AlphaFoldDB" id="A0AA37SUU5"/>
<name>A0AA37SUU5_9ALTE</name>
<keyword evidence="5" id="KW-1185">Reference proteome</keyword>
<dbReference type="PANTHER" id="PTHR37296">
    <property type="entry name" value="CONSERVED VIRULENCE FACTOR B"/>
    <property type="match status" value="1"/>
</dbReference>
<dbReference type="EMBL" id="BSOT01000005">
    <property type="protein sequence ID" value="GLR69853.1"/>
    <property type="molecule type" value="Genomic_DNA"/>
</dbReference>
<organism evidence="4 5">
    <name type="scientific">Agaribacter marinus</name>
    <dbReference type="NCBI Taxonomy" id="1431249"/>
    <lineage>
        <taxon>Bacteria</taxon>
        <taxon>Pseudomonadati</taxon>
        <taxon>Pseudomonadota</taxon>
        <taxon>Gammaproteobacteria</taxon>
        <taxon>Alteromonadales</taxon>
        <taxon>Alteromonadaceae</taxon>
        <taxon>Agaribacter</taxon>
    </lineage>
</organism>
<gene>
    <name evidence="4" type="ORF">GCM10007852_07610</name>
</gene>
<reference evidence="4" key="1">
    <citation type="journal article" date="2014" name="Int. J. Syst. Evol. Microbiol.">
        <title>Complete genome sequence of Corynebacterium casei LMG S-19264T (=DSM 44701T), isolated from a smear-ripened cheese.</title>
        <authorList>
            <consortium name="US DOE Joint Genome Institute (JGI-PGF)"/>
            <person name="Walter F."/>
            <person name="Albersmeier A."/>
            <person name="Kalinowski J."/>
            <person name="Ruckert C."/>
        </authorList>
    </citation>
    <scope>NUCLEOTIDE SEQUENCE</scope>
    <source>
        <strain evidence="4">NBRC 110023</strain>
    </source>
</reference>
<protein>
    <submittedName>
        <fullName evidence="4">GntR family transcriptional regulator</fullName>
    </submittedName>
</protein>
<dbReference type="Pfam" id="PF17783">
    <property type="entry name" value="WHD_CvfB"/>
    <property type="match status" value="1"/>
</dbReference>
<dbReference type="InterPro" id="IPR039566">
    <property type="entry name" value="CvfB_S1_st"/>
</dbReference>
<dbReference type="InterPro" id="IPR040764">
    <property type="entry name" value="CvfB_WH"/>
</dbReference>
<dbReference type="Gene3D" id="1.10.10.10">
    <property type="entry name" value="Winged helix-like DNA-binding domain superfamily/Winged helix DNA-binding domain"/>
    <property type="match status" value="1"/>
</dbReference>
<dbReference type="Pfam" id="PF13509">
    <property type="entry name" value="S1_2"/>
    <property type="match status" value="1"/>
</dbReference>
<dbReference type="Proteomes" id="UP001156601">
    <property type="component" value="Unassembled WGS sequence"/>
</dbReference>
<comment type="similarity">
    <text evidence="1">Belongs to the CvfB family.</text>
</comment>
<proteinExistence type="inferred from homology"/>
<evidence type="ECO:0000259" key="3">
    <source>
        <dbReference type="Pfam" id="PF17783"/>
    </source>
</evidence>
<feature type="domain" description="Conserved virulence factor B first S1" evidence="2">
    <location>
        <begin position="5"/>
        <end position="64"/>
    </location>
</feature>
<dbReference type="RefSeq" id="WP_284216164.1">
    <property type="nucleotide sequence ID" value="NZ_BSOT01000005.1"/>
</dbReference>
<dbReference type="InterPro" id="IPR014464">
    <property type="entry name" value="CvfB_fam"/>
</dbReference>
<evidence type="ECO:0000256" key="1">
    <source>
        <dbReference type="PIRNR" id="PIRNR012524"/>
    </source>
</evidence>
<reference evidence="4" key="2">
    <citation type="submission" date="2023-01" db="EMBL/GenBank/DDBJ databases">
        <title>Draft genome sequence of Agaribacter marinus strain NBRC 110023.</title>
        <authorList>
            <person name="Sun Q."/>
            <person name="Mori K."/>
        </authorList>
    </citation>
    <scope>NUCLEOTIDE SEQUENCE</scope>
    <source>
        <strain evidence="4">NBRC 110023</strain>
    </source>
</reference>
<accession>A0AA37SUU5</accession>
<dbReference type="PANTHER" id="PTHR37296:SF1">
    <property type="entry name" value="CONSERVED VIRULENCE FACTOR B"/>
    <property type="match status" value="1"/>
</dbReference>